<keyword evidence="1" id="KW-1133">Transmembrane helix</keyword>
<keyword evidence="1" id="KW-0472">Membrane</keyword>
<name>A0A420E422_9FLAO</name>
<dbReference type="AlphaFoldDB" id="A0A420E422"/>
<keyword evidence="1" id="KW-0812">Transmembrane</keyword>
<dbReference type="EMBL" id="RAQM01000007">
    <property type="protein sequence ID" value="RKF04637.1"/>
    <property type="molecule type" value="Genomic_DNA"/>
</dbReference>
<protein>
    <recommendedName>
        <fullName evidence="4">DUF4199 domain-containing protein</fullName>
    </recommendedName>
</protein>
<reference evidence="2 3" key="1">
    <citation type="submission" date="2018-09" db="EMBL/GenBank/DDBJ databases">
        <title>Genomic Encyclopedia of Archaeal and Bacterial Type Strains, Phase II (KMG-II): from individual species to whole genera.</title>
        <authorList>
            <person name="Goeker M."/>
        </authorList>
    </citation>
    <scope>NUCLEOTIDE SEQUENCE [LARGE SCALE GENOMIC DNA]</scope>
    <source>
        <strain evidence="2 3">DSM 16505</strain>
    </source>
</reference>
<evidence type="ECO:0000313" key="2">
    <source>
        <dbReference type="EMBL" id="RKF04637.1"/>
    </source>
</evidence>
<evidence type="ECO:0000256" key="1">
    <source>
        <dbReference type="SAM" id="Phobius"/>
    </source>
</evidence>
<proteinExistence type="predicted"/>
<evidence type="ECO:0000313" key="3">
    <source>
        <dbReference type="Proteomes" id="UP000285780"/>
    </source>
</evidence>
<feature type="transmembrane region" description="Helical" evidence="1">
    <location>
        <begin position="36"/>
        <end position="52"/>
    </location>
</feature>
<dbReference type="RefSeq" id="WP_120186527.1">
    <property type="nucleotide sequence ID" value="NZ_RAQM01000007.1"/>
</dbReference>
<feature type="transmembrane region" description="Helical" evidence="1">
    <location>
        <begin position="111"/>
        <end position="139"/>
    </location>
</feature>
<feature type="transmembrane region" description="Helical" evidence="1">
    <location>
        <begin position="64"/>
        <end position="90"/>
    </location>
</feature>
<organism evidence="2 3">
    <name type="scientific">Tenacibaculum lutimaris</name>
    <dbReference type="NCBI Taxonomy" id="285258"/>
    <lineage>
        <taxon>Bacteria</taxon>
        <taxon>Pseudomonadati</taxon>
        <taxon>Bacteroidota</taxon>
        <taxon>Flavobacteriia</taxon>
        <taxon>Flavobacteriales</taxon>
        <taxon>Flavobacteriaceae</taxon>
        <taxon>Tenacibaculum</taxon>
    </lineage>
</organism>
<feature type="transmembrane region" description="Helical" evidence="1">
    <location>
        <begin position="6"/>
        <end position="24"/>
    </location>
</feature>
<sequence length="151" mass="16896">MASNRIIFSNALLIFAGIAGYFLVMKIFGLEDVAELRFLNFAFVLYGINRAIKTNIIKNHESVYFSNFLLGIGTSIVAVALTIVSLIIYVDFIDPSFMNVLEKSSFWGQKLSLPLVVFALAIEGIASSVICSFILMQYYKNYKVPNNNMIV</sequence>
<comment type="caution">
    <text evidence="2">The sequence shown here is derived from an EMBL/GenBank/DDBJ whole genome shotgun (WGS) entry which is preliminary data.</text>
</comment>
<gene>
    <name evidence="2" type="ORF">C8N26_1310</name>
</gene>
<dbReference type="Proteomes" id="UP000285780">
    <property type="component" value="Unassembled WGS sequence"/>
</dbReference>
<accession>A0A420E422</accession>
<evidence type="ECO:0008006" key="4">
    <source>
        <dbReference type="Google" id="ProtNLM"/>
    </source>
</evidence>
<keyword evidence="3" id="KW-1185">Reference proteome</keyword>